<sequence>MSAIIRYEKIMELLMAHREVSVADLAGKLGVTGKTIRQDLEKLESKGLLHRTHGGAVLANEGYSGLLAGLAPNPKHPDEKREVAEWALRFVEPNDIIALDSGSTTLEMAKLLDNAPLTVITNDLHIISELIKKDRVRLVVPGGFRSRNMLVSEEAAEFLGRLNVQKAFLSTTGIHPEYGFTIFTHSHVGQKRAMIDSAKQVFCVADHSKFDKCALITFAKLSEIGVIVTDPYLPEETARSYEAAGTRIERSRWSGAGR</sequence>
<keyword evidence="2" id="KW-0238">DNA-binding</keyword>
<dbReference type="InterPro" id="IPR050313">
    <property type="entry name" value="Carb_Metab_HTH_regulators"/>
</dbReference>
<dbReference type="OrthoDB" id="9797223at2"/>
<protein>
    <submittedName>
        <fullName evidence="5">DeoR faimly transcriptional regulator</fullName>
    </submittedName>
</protein>
<dbReference type="InterPro" id="IPR036388">
    <property type="entry name" value="WH-like_DNA-bd_sf"/>
</dbReference>
<evidence type="ECO:0000313" key="6">
    <source>
        <dbReference type="Proteomes" id="UP000028123"/>
    </source>
</evidence>
<dbReference type="EMBL" id="JNVM01000006">
    <property type="protein sequence ID" value="KEQ26419.1"/>
    <property type="molecule type" value="Genomic_DNA"/>
</dbReference>
<evidence type="ECO:0000313" key="5">
    <source>
        <dbReference type="EMBL" id="KEQ26419.1"/>
    </source>
</evidence>
<dbReference type="PANTHER" id="PTHR30363:SF44">
    <property type="entry name" value="AGA OPERON TRANSCRIPTIONAL REPRESSOR-RELATED"/>
    <property type="match status" value="1"/>
</dbReference>
<dbReference type="PANTHER" id="PTHR30363">
    <property type="entry name" value="HTH-TYPE TRANSCRIPTIONAL REGULATOR SRLR-RELATED"/>
    <property type="match status" value="1"/>
</dbReference>
<dbReference type="Gene3D" id="3.40.50.1360">
    <property type="match status" value="1"/>
</dbReference>
<keyword evidence="3" id="KW-0804">Transcription</keyword>
<dbReference type="GO" id="GO:0003700">
    <property type="term" value="F:DNA-binding transcription factor activity"/>
    <property type="evidence" value="ECO:0007669"/>
    <property type="project" value="InterPro"/>
</dbReference>
<dbReference type="InterPro" id="IPR001034">
    <property type="entry name" value="DeoR_HTH"/>
</dbReference>
<name>A0A081P6U6_9BACL</name>
<dbReference type="InterPro" id="IPR037171">
    <property type="entry name" value="NagB/RpiA_transferase-like"/>
</dbReference>
<dbReference type="Pfam" id="PF00455">
    <property type="entry name" value="DeoRC"/>
    <property type="match status" value="1"/>
</dbReference>
<dbReference type="Gene3D" id="1.10.10.10">
    <property type="entry name" value="Winged helix-like DNA-binding domain superfamily/Winged helix DNA-binding domain"/>
    <property type="match status" value="1"/>
</dbReference>
<organism evidence="5 6">
    <name type="scientific">Paenibacillus tyrfis</name>
    <dbReference type="NCBI Taxonomy" id="1501230"/>
    <lineage>
        <taxon>Bacteria</taxon>
        <taxon>Bacillati</taxon>
        <taxon>Bacillota</taxon>
        <taxon>Bacilli</taxon>
        <taxon>Bacillales</taxon>
        <taxon>Paenibacillaceae</taxon>
        <taxon>Paenibacillus</taxon>
    </lineage>
</organism>
<dbReference type="SMART" id="SM01134">
    <property type="entry name" value="DeoRC"/>
    <property type="match status" value="1"/>
</dbReference>
<feature type="domain" description="HTH deoR-type" evidence="4">
    <location>
        <begin position="3"/>
        <end position="58"/>
    </location>
</feature>
<dbReference type="SUPFAM" id="SSF100950">
    <property type="entry name" value="NagB/RpiA/CoA transferase-like"/>
    <property type="match status" value="1"/>
</dbReference>
<gene>
    <name evidence="5" type="ORF">ET33_31685</name>
</gene>
<keyword evidence="6" id="KW-1185">Reference proteome</keyword>
<dbReference type="AlphaFoldDB" id="A0A081P6U6"/>
<dbReference type="SUPFAM" id="SSF46785">
    <property type="entry name" value="Winged helix' DNA-binding domain"/>
    <property type="match status" value="1"/>
</dbReference>
<dbReference type="InterPro" id="IPR036390">
    <property type="entry name" value="WH_DNA-bd_sf"/>
</dbReference>
<evidence type="ECO:0000259" key="4">
    <source>
        <dbReference type="PROSITE" id="PS51000"/>
    </source>
</evidence>
<dbReference type="eggNOG" id="COG1349">
    <property type="taxonomic scope" value="Bacteria"/>
</dbReference>
<accession>A0A081P6U6</accession>
<dbReference type="PRINTS" id="PR00037">
    <property type="entry name" value="HTHLACR"/>
</dbReference>
<dbReference type="PROSITE" id="PS00894">
    <property type="entry name" value="HTH_DEOR_1"/>
    <property type="match status" value="1"/>
</dbReference>
<dbReference type="Pfam" id="PF08220">
    <property type="entry name" value="HTH_DeoR"/>
    <property type="match status" value="1"/>
</dbReference>
<dbReference type="InterPro" id="IPR018356">
    <property type="entry name" value="Tscrpt_reg_HTH_DeoR_CS"/>
</dbReference>
<dbReference type="SMART" id="SM00420">
    <property type="entry name" value="HTH_DEOR"/>
    <property type="match status" value="1"/>
</dbReference>
<evidence type="ECO:0000256" key="2">
    <source>
        <dbReference type="ARBA" id="ARBA00023125"/>
    </source>
</evidence>
<dbReference type="Proteomes" id="UP000028123">
    <property type="component" value="Unassembled WGS sequence"/>
</dbReference>
<reference evidence="5 6" key="1">
    <citation type="submission" date="2014-06" db="EMBL/GenBank/DDBJ databases">
        <title>Draft genome sequence of Paenibacillus sp. MSt1.</title>
        <authorList>
            <person name="Aw Y.K."/>
            <person name="Ong K.S."/>
            <person name="Gan H.M."/>
            <person name="Lee S.M."/>
        </authorList>
    </citation>
    <scope>NUCLEOTIDE SEQUENCE [LARGE SCALE GENOMIC DNA]</scope>
    <source>
        <strain evidence="5 6">MSt1</strain>
    </source>
</reference>
<keyword evidence="1" id="KW-0805">Transcription regulation</keyword>
<evidence type="ECO:0000256" key="1">
    <source>
        <dbReference type="ARBA" id="ARBA00023015"/>
    </source>
</evidence>
<evidence type="ECO:0000256" key="3">
    <source>
        <dbReference type="ARBA" id="ARBA00023163"/>
    </source>
</evidence>
<dbReference type="InterPro" id="IPR014036">
    <property type="entry name" value="DeoR-like_C"/>
</dbReference>
<dbReference type="RefSeq" id="WP_036678912.1">
    <property type="nucleotide sequence ID" value="NZ_FYEP01000001.1"/>
</dbReference>
<comment type="caution">
    <text evidence="5">The sequence shown here is derived from an EMBL/GenBank/DDBJ whole genome shotgun (WGS) entry which is preliminary data.</text>
</comment>
<proteinExistence type="predicted"/>
<dbReference type="GO" id="GO:0003677">
    <property type="term" value="F:DNA binding"/>
    <property type="evidence" value="ECO:0007669"/>
    <property type="project" value="UniProtKB-KW"/>
</dbReference>
<dbReference type="PROSITE" id="PS51000">
    <property type="entry name" value="HTH_DEOR_2"/>
    <property type="match status" value="1"/>
</dbReference>